<evidence type="ECO:0000256" key="1">
    <source>
        <dbReference type="ARBA" id="ARBA00022737"/>
    </source>
</evidence>
<dbReference type="AlphaFoldDB" id="A0A3S1BK34"/>
<comment type="caution">
    <text evidence="5">The sequence shown here is derived from an EMBL/GenBank/DDBJ whole genome shotgun (WGS) entry which is preliminary data.</text>
</comment>
<dbReference type="InterPro" id="IPR036770">
    <property type="entry name" value="Ankyrin_rpt-contain_sf"/>
</dbReference>
<organism evidence="5 6">
    <name type="scientific">Elysia chlorotica</name>
    <name type="common">Eastern emerald elysia</name>
    <name type="synonym">Sea slug</name>
    <dbReference type="NCBI Taxonomy" id="188477"/>
    <lineage>
        <taxon>Eukaryota</taxon>
        <taxon>Metazoa</taxon>
        <taxon>Spiralia</taxon>
        <taxon>Lophotrochozoa</taxon>
        <taxon>Mollusca</taxon>
        <taxon>Gastropoda</taxon>
        <taxon>Heterobranchia</taxon>
        <taxon>Euthyneura</taxon>
        <taxon>Panpulmonata</taxon>
        <taxon>Sacoglossa</taxon>
        <taxon>Placobranchoidea</taxon>
        <taxon>Plakobranchidae</taxon>
        <taxon>Elysia</taxon>
    </lineage>
</organism>
<feature type="repeat" description="ANK" evidence="3">
    <location>
        <begin position="43"/>
        <end position="79"/>
    </location>
</feature>
<dbReference type="Gene3D" id="1.25.40.20">
    <property type="entry name" value="Ankyrin repeat-containing domain"/>
    <property type="match status" value="1"/>
</dbReference>
<dbReference type="PANTHER" id="PTHR24123">
    <property type="entry name" value="ANKYRIN REPEAT-CONTAINING"/>
    <property type="match status" value="1"/>
</dbReference>
<protein>
    <submittedName>
        <fullName evidence="5">Uncharacterized protein</fullName>
    </submittedName>
</protein>
<dbReference type="EMBL" id="RQTK01000164">
    <property type="protein sequence ID" value="RUS85596.1"/>
    <property type="molecule type" value="Genomic_DNA"/>
</dbReference>
<evidence type="ECO:0000256" key="3">
    <source>
        <dbReference type="PROSITE-ProRule" id="PRU00023"/>
    </source>
</evidence>
<name>A0A3S1BK34_ELYCH</name>
<evidence type="ECO:0000256" key="4">
    <source>
        <dbReference type="SAM" id="MobiDB-lite"/>
    </source>
</evidence>
<dbReference type="PANTHER" id="PTHR24123:SF33">
    <property type="entry name" value="PROTEIN HOS4"/>
    <property type="match status" value="1"/>
</dbReference>
<evidence type="ECO:0000313" key="5">
    <source>
        <dbReference type="EMBL" id="RUS85596.1"/>
    </source>
</evidence>
<dbReference type="InterPro" id="IPR051165">
    <property type="entry name" value="Multifunctional_ANK_Repeat"/>
</dbReference>
<dbReference type="SMART" id="SM00248">
    <property type="entry name" value="ANK"/>
    <property type="match status" value="4"/>
</dbReference>
<keyword evidence="2 3" id="KW-0040">ANK repeat</keyword>
<keyword evidence="1" id="KW-0677">Repeat</keyword>
<reference evidence="5 6" key="1">
    <citation type="submission" date="2019-01" db="EMBL/GenBank/DDBJ databases">
        <title>A draft genome assembly of the solar-powered sea slug Elysia chlorotica.</title>
        <authorList>
            <person name="Cai H."/>
            <person name="Li Q."/>
            <person name="Fang X."/>
            <person name="Li J."/>
            <person name="Curtis N.E."/>
            <person name="Altenburger A."/>
            <person name="Shibata T."/>
            <person name="Feng M."/>
            <person name="Maeda T."/>
            <person name="Schwartz J.A."/>
            <person name="Shigenobu S."/>
            <person name="Lundholm N."/>
            <person name="Nishiyama T."/>
            <person name="Yang H."/>
            <person name="Hasebe M."/>
            <person name="Li S."/>
            <person name="Pierce S.K."/>
            <person name="Wang J."/>
        </authorList>
    </citation>
    <scope>NUCLEOTIDE SEQUENCE [LARGE SCALE GENOMIC DNA]</scope>
    <source>
        <strain evidence="5">EC2010</strain>
        <tissue evidence="5">Whole organism of an adult</tissue>
    </source>
</reference>
<dbReference type="PROSITE" id="PS50088">
    <property type="entry name" value="ANK_REPEAT"/>
    <property type="match status" value="2"/>
</dbReference>
<dbReference type="Pfam" id="PF00023">
    <property type="entry name" value="Ank"/>
    <property type="match status" value="2"/>
</dbReference>
<dbReference type="Pfam" id="PF12796">
    <property type="entry name" value="Ank_2"/>
    <property type="match status" value="1"/>
</dbReference>
<dbReference type="Proteomes" id="UP000271974">
    <property type="component" value="Unassembled WGS sequence"/>
</dbReference>
<feature type="region of interest" description="Disordered" evidence="4">
    <location>
        <begin position="220"/>
        <end position="275"/>
    </location>
</feature>
<dbReference type="SUPFAM" id="SSF48403">
    <property type="entry name" value="Ankyrin repeat"/>
    <property type="match status" value="1"/>
</dbReference>
<feature type="compositionally biased region" description="Polar residues" evidence="4">
    <location>
        <begin position="254"/>
        <end position="268"/>
    </location>
</feature>
<keyword evidence="6" id="KW-1185">Reference proteome</keyword>
<feature type="repeat" description="ANK" evidence="3">
    <location>
        <begin position="115"/>
        <end position="135"/>
    </location>
</feature>
<dbReference type="InterPro" id="IPR002110">
    <property type="entry name" value="Ankyrin_rpt"/>
</dbReference>
<accession>A0A3S1BK34</accession>
<evidence type="ECO:0000313" key="6">
    <source>
        <dbReference type="Proteomes" id="UP000271974"/>
    </source>
</evidence>
<gene>
    <name evidence="5" type="ORF">EGW08_006608</name>
</gene>
<evidence type="ECO:0000256" key="2">
    <source>
        <dbReference type="ARBA" id="ARBA00023043"/>
    </source>
</evidence>
<sequence>MAGTPCASDNDGRNLFVAIASGTVHRLQSIIPSAQDLNIRDGSLRTPLIAAVGISNDESRAHVVRLLLRHGCDVNAQDLTGKTSLMLACQEKDKTDVVAVLAKSRDLDPNIQDLDGNSALHLAVESGNVAAIRLLTNVHSAKARLRVNQPNHAGLSPLQLAVKLGLADCSRVLIQHGGADSTLIKNREALLHLINEDRAATPFDNSLGVNLESGVLFDSPLNSARGEQHPSDHPSGWGGTTSRSNSELFRAGSRANSSTSLNRPSSDLHSARESARMRLESYSRISDSLSRNNSRGYERDFSGKASAALNPFADVMREKSDLYVQNSRTTFKKSIVPKKLGGGGGVQQSHGDWLRQSLNARRPLTPIAARTITEECASPTNHSVPHPGRLPSIPSGKRLCLVSPRETPTELF</sequence>
<proteinExistence type="predicted"/>
<dbReference type="PROSITE" id="PS50297">
    <property type="entry name" value="ANK_REP_REGION"/>
    <property type="match status" value="2"/>
</dbReference>
<dbReference type="STRING" id="188477.A0A3S1BK34"/>
<dbReference type="OrthoDB" id="5406014at2759"/>